<dbReference type="AlphaFoldDB" id="A0A1H9JU55"/>
<proteinExistence type="predicted"/>
<name>A0A1H9JU55_9BACT</name>
<keyword evidence="1" id="KW-0472">Membrane</keyword>
<feature type="transmembrane region" description="Helical" evidence="1">
    <location>
        <begin position="65"/>
        <end position="83"/>
    </location>
</feature>
<evidence type="ECO:0000313" key="3">
    <source>
        <dbReference type="Proteomes" id="UP000199021"/>
    </source>
</evidence>
<dbReference type="Proteomes" id="UP000199021">
    <property type="component" value="Unassembled WGS sequence"/>
</dbReference>
<organism evidence="2 3">
    <name type="scientific">Neolewinella agarilytica</name>
    <dbReference type="NCBI Taxonomy" id="478744"/>
    <lineage>
        <taxon>Bacteria</taxon>
        <taxon>Pseudomonadati</taxon>
        <taxon>Bacteroidota</taxon>
        <taxon>Saprospiria</taxon>
        <taxon>Saprospirales</taxon>
        <taxon>Lewinellaceae</taxon>
        <taxon>Neolewinella</taxon>
    </lineage>
</organism>
<accession>A0A1H9JU55</accession>
<dbReference type="STRING" id="478744.SAMN05444359_11876"/>
<keyword evidence="3" id="KW-1185">Reference proteome</keyword>
<feature type="transmembrane region" description="Helical" evidence="1">
    <location>
        <begin position="89"/>
        <end position="110"/>
    </location>
</feature>
<evidence type="ECO:0000313" key="2">
    <source>
        <dbReference type="EMBL" id="SEQ90446.1"/>
    </source>
</evidence>
<keyword evidence="1" id="KW-1133">Transmembrane helix</keyword>
<dbReference type="InterPro" id="IPR025695">
    <property type="entry name" value="DoxX-like"/>
</dbReference>
<evidence type="ECO:0000256" key="1">
    <source>
        <dbReference type="SAM" id="Phobius"/>
    </source>
</evidence>
<feature type="transmembrane region" description="Helical" evidence="1">
    <location>
        <begin position="40"/>
        <end position="58"/>
    </location>
</feature>
<dbReference type="RefSeq" id="WP_217642174.1">
    <property type="nucleotide sequence ID" value="NZ_FOFB01000018.1"/>
</dbReference>
<gene>
    <name evidence="2" type="ORF">SAMN05444359_11876</name>
</gene>
<protein>
    <submittedName>
        <fullName evidence="2">DoxX-like family protein</fullName>
    </submittedName>
</protein>
<sequence length="122" mass="13531">MKHLIALVWLANGLLAKVLNFVPRHTEIVANILGPGYARPLTILIGLSEIAMAVWIVLDRQRKPTAILQIAIILTMNTLESVLVPELLLWGYLNPVFAVLFCGVIYYHAFVAKADHGVVKHP</sequence>
<dbReference type="Pfam" id="PF13781">
    <property type="entry name" value="DoxX_3"/>
    <property type="match status" value="1"/>
</dbReference>
<reference evidence="3" key="1">
    <citation type="submission" date="2016-10" db="EMBL/GenBank/DDBJ databases">
        <authorList>
            <person name="Varghese N."/>
            <person name="Submissions S."/>
        </authorList>
    </citation>
    <scope>NUCLEOTIDE SEQUENCE [LARGE SCALE GENOMIC DNA]</scope>
    <source>
        <strain evidence="3">DSM 24740</strain>
    </source>
</reference>
<dbReference type="InParanoid" id="A0A1H9JU55"/>
<keyword evidence="1" id="KW-0812">Transmembrane</keyword>
<dbReference type="EMBL" id="FOFB01000018">
    <property type="protein sequence ID" value="SEQ90446.1"/>
    <property type="molecule type" value="Genomic_DNA"/>
</dbReference>